<dbReference type="EMBL" id="GECU01006826">
    <property type="protein sequence ID" value="JAT00881.1"/>
    <property type="molecule type" value="Transcribed_RNA"/>
</dbReference>
<reference evidence="1" key="1">
    <citation type="submission" date="2015-11" db="EMBL/GenBank/DDBJ databases">
        <title>De novo transcriptome assembly of four potential Pierce s Disease insect vectors from Arizona vineyards.</title>
        <authorList>
            <person name="Tassone E.E."/>
        </authorList>
    </citation>
    <scope>NUCLEOTIDE SEQUENCE</scope>
</reference>
<evidence type="ECO:0000313" key="1">
    <source>
        <dbReference type="EMBL" id="JAT00881.1"/>
    </source>
</evidence>
<dbReference type="AlphaFoldDB" id="A0A1B6JNV1"/>
<feature type="non-terminal residue" evidence="1">
    <location>
        <position position="1"/>
    </location>
</feature>
<proteinExistence type="predicted"/>
<organism evidence="1">
    <name type="scientific">Homalodisca liturata</name>
    <dbReference type="NCBI Taxonomy" id="320908"/>
    <lineage>
        <taxon>Eukaryota</taxon>
        <taxon>Metazoa</taxon>
        <taxon>Ecdysozoa</taxon>
        <taxon>Arthropoda</taxon>
        <taxon>Hexapoda</taxon>
        <taxon>Insecta</taxon>
        <taxon>Pterygota</taxon>
        <taxon>Neoptera</taxon>
        <taxon>Paraneoptera</taxon>
        <taxon>Hemiptera</taxon>
        <taxon>Auchenorrhyncha</taxon>
        <taxon>Membracoidea</taxon>
        <taxon>Cicadellidae</taxon>
        <taxon>Cicadellinae</taxon>
        <taxon>Proconiini</taxon>
        <taxon>Homalodisca</taxon>
    </lineage>
</organism>
<gene>
    <name evidence="1" type="ORF">g.23192</name>
</gene>
<name>A0A1B6JNV1_9HEMI</name>
<sequence>AEYLETAECRVEPRFESPESEHSTLSPVCRWRMCYMREIHLRNNWRQWNYVKEIIKIDWEIESDFNSFVSNDFVIISNKQEVTLWNVKDSPVRMGNPFRPLFDTTVYCCYTIGKNTIALVLSSHVEVYSFDSVHDETWRLKYFFFIDDLESRPPNEADTFKAKGNEQGHTFTTNFIIESFFICFITKGTKSFKIWDLSVGKLLKWRGFPKRPEKIAFKEVSYSIIKPEKQSSHFVAKVRYDMENIYRYYFYIYSLREMKFISFEVCCEFQSSNVPCVLVDRFLAITNYESVLIYNYVKQQLVVKVPTTHSEIMAVGSNILITDNEYIYGMFNSRTLKVEMLTVTNDEEVPILFCGEHLFGGFFSTANSVTGLEFWATGKCLNSKEITCIGRFCYVQSYDINKSHTKIILNSYTPSSNPSYFEVISFW</sequence>
<protein>
    <submittedName>
        <fullName evidence="1">Uncharacterized protein</fullName>
    </submittedName>
</protein>
<accession>A0A1B6JNV1</accession>